<evidence type="ECO:0000256" key="8">
    <source>
        <dbReference type="SAM" id="SignalP"/>
    </source>
</evidence>
<comment type="catalytic activity">
    <reaction evidence="1 5 6">
        <text>[protein]-peptidylproline (omega=180) = [protein]-peptidylproline (omega=0)</text>
        <dbReference type="Rhea" id="RHEA:16237"/>
        <dbReference type="Rhea" id="RHEA-COMP:10747"/>
        <dbReference type="Rhea" id="RHEA-COMP:10748"/>
        <dbReference type="ChEBI" id="CHEBI:83833"/>
        <dbReference type="ChEBI" id="CHEBI:83834"/>
        <dbReference type="EC" id="5.2.1.8"/>
    </reaction>
</comment>
<gene>
    <name evidence="10" type="ORF">JOF56_010439</name>
</gene>
<name>A0ABS4U1F4_9PSEU</name>
<reference evidence="10 11" key="1">
    <citation type="submission" date="2021-03" db="EMBL/GenBank/DDBJ databases">
        <title>Sequencing the genomes of 1000 actinobacteria strains.</title>
        <authorList>
            <person name="Klenk H.-P."/>
        </authorList>
    </citation>
    <scope>NUCLEOTIDE SEQUENCE [LARGE SCALE GENOMIC DNA]</scope>
    <source>
        <strain evidence="10 11">DSM 46670</strain>
    </source>
</reference>
<keyword evidence="8" id="KW-0732">Signal</keyword>
<sequence length="206" mass="21478">MRIAGKVTMVTVALVAAATLSACANSEQDSPGTSNRNSAPPPLPITTTATTTSAAKPTSPATYKPGPGECTAEDVKIENAEFGKKPTITLPTTCQPPKGLVIKDLVPGTGPEIKQGSVLEANYLLQTWSDKQIVDNSFDRGQTLSVQGIGSGRVIKGWDQGLLGMKEGGRRLLIIPPDLGYGPQGKPPVKPNETLVFVTDAVKVTG</sequence>
<evidence type="ECO:0000256" key="4">
    <source>
        <dbReference type="ARBA" id="ARBA00023235"/>
    </source>
</evidence>
<keyword evidence="3 5" id="KW-0697">Rotamase</keyword>
<dbReference type="SUPFAM" id="SSF54534">
    <property type="entry name" value="FKBP-like"/>
    <property type="match status" value="1"/>
</dbReference>
<evidence type="ECO:0000313" key="11">
    <source>
        <dbReference type="Proteomes" id="UP001519332"/>
    </source>
</evidence>
<comment type="caution">
    <text evidence="10">The sequence shown here is derived from an EMBL/GenBank/DDBJ whole genome shotgun (WGS) entry which is preliminary data.</text>
</comment>
<feature type="compositionally biased region" description="Polar residues" evidence="7">
    <location>
        <begin position="25"/>
        <end position="37"/>
    </location>
</feature>
<dbReference type="InterPro" id="IPR001179">
    <property type="entry name" value="PPIase_FKBP_dom"/>
</dbReference>
<dbReference type="PANTHER" id="PTHR43811:SF19">
    <property type="entry name" value="39 KDA FK506-BINDING NUCLEAR PROTEIN"/>
    <property type="match status" value="1"/>
</dbReference>
<dbReference type="PANTHER" id="PTHR43811">
    <property type="entry name" value="FKBP-TYPE PEPTIDYL-PROLYL CIS-TRANS ISOMERASE FKPA"/>
    <property type="match status" value="1"/>
</dbReference>
<proteinExistence type="inferred from homology"/>
<feature type="signal peptide" evidence="8">
    <location>
        <begin position="1"/>
        <end position="24"/>
    </location>
</feature>
<dbReference type="EMBL" id="JAGINW010000001">
    <property type="protein sequence ID" value="MBP2330054.1"/>
    <property type="molecule type" value="Genomic_DNA"/>
</dbReference>
<keyword evidence="4 5" id="KW-0413">Isomerase</keyword>
<feature type="region of interest" description="Disordered" evidence="7">
    <location>
        <begin position="25"/>
        <end position="69"/>
    </location>
</feature>
<evidence type="ECO:0000256" key="2">
    <source>
        <dbReference type="ARBA" id="ARBA00006577"/>
    </source>
</evidence>
<feature type="domain" description="PPIase FKBP-type" evidence="9">
    <location>
        <begin position="116"/>
        <end position="205"/>
    </location>
</feature>
<dbReference type="EC" id="5.2.1.8" evidence="6"/>
<evidence type="ECO:0000256" key="1">
    <source>
        <dbReference type="ARBA" id="ARBA00000971"/>
    </source>
</evidence>
<dbReference type="Gene3D" id="3.10.50.40">
    <property type="match status" value="1"/>
</dbReference>
<evidence type="ECO:0000256" key="5">
    <source>
        <dbReference type="PROSITE-ProRule" id="PRU00277"/>
    </source>
</evidence>
<organism evidence="10 11">
    <name type="scientific">Kibdelosporangium banguiense</name>
    <dbReference type="NCBI Taxonomy" id="1365924"/>
    <lineage>
        <taxon>Bacteria</taxon>
        <taxon>Bacillati</taxon>
        <taxon>Actinomycetota</taxon>
        <taxon>Actinomycetes</taxon>
        <taxon>Pseudonocardiales</taxon>
        <taxon>Pseudonocardiaceae</taxon>
        <taxon>Kibdelosporangium</taxon>
    </lineage>
</organism>
<feature type="chain" id="PRO_5046150861" description="Peptidyl-prolyl cis-trans isomerase" evidence="8">
    <location>
        <begin position="25"/>
        <end position="206"/>
    </location>
</feature>
<dbReference type="Pfam" id="PF00254">
    <property type="entry name" value="FKBP_C"/>
    <property type="match status" value="1"/>
</dbReference>
<dbReference type="InterPro" id="IPR046357">
    <property type="entry name" value="PPIase_dom_sf"/>
</dbReference>
<dbReference type="RefSeq" id="WP_209646727.1">
    <property type="nucleotide sequence ID" value="NZ_JAGINW010000001.1"/>
</dbReference>
<accession>A0ABS4U1F4</accession>
<dbReference type="PROSITE" id="PS51257">
    <property type="entry name" value="PROKAR_LIPOPROTEIN"/>
    <property type="match status" value="1"/>
</dbReference>
<evidence type="ECO:0000259" key="9">
    <source>
        <dbReference type="PROSITE" id="PS50059"/>
    </source>
</evidence>
<feature type="compositionally biased region" description="Low complexity" evidence="7">
    <location>
        <begin position="45"/>
        <end position="62"/>
    </location>
</feature>
<keyword evidence="11" id="KW-1185">Reference proteome</keyword>
<comment type="similarity">
    <text evidence="2 6">Belongs to the FKBP-type PPIase family.</text>
</comment>
<evidence type="ECO:0000256" key="6">
    <source>
        <dbReference type="RuleBase" id="RU003915"/>
    </source>
</evidence>
<dbReference type="Proteomes" id="UP001519332">
    <property type="component" value="Unassembled WGS sequence"/>
</dbReference>
<protein>
    <recommendedName>
        <fullName evidence="6">Peptidyl-prolyl cis-trans isomerase</fullName>
        <ecNumber evidence="6">5.2.1.8</ecNumber>
    </recommendedName>
</protein>
<dbReference type="GO" id="GO:0003755">
    <property type="term" value="F:peptidyl-prolyl cis-trans isomerase activity"/>
    <property type="evidence" value="ECO:0007669"/>
    <property type="project" value="UniProtKB-EC"/>
</dbReference>
<evidence type="ECO:0000313" key="10">
    <source>
        <dbReference type="EMBL" id="MBP2330054.1"/>
    </source>
</evidence>
<dbReference type="PROSITE" id="PS50059">
    <property type="entry name" value="FKBP_PPIASE"/>
    <property type="match status" value="1"/>
</dbReference>
<evidence type="ECO:0000256" key="7">
    <source>
        <dbReference type="SAM" id="MobiDB-lite"/>
    </source>
</evidence>
<evidence type="ECO:0000256" key="3">
    <source>
        <dbReference type="ARBA" id="ARBA00023110"/>
    </source>
</evidence>